<gene>
    <name evidence="1" type="ordered locus">FraEuI1c_6587</name>
</gene>
<protein>
    <submittedName>
        <fullName evidence="1">Uncharacterized conserved protein UCP028291</fullName>
    </submittedName>
</protein>
<dbReference type="InterPro" id="IPR014543">
    <property type="entry name" value="UCP028291"/>
</dbReference>
<dbReference type="Proteomes" id="UP000002484">
    <property type="component" value="Chromosome"/>
</dbReference>
<dbReference type="STRING" id="298654.FraEuI1c_6587"/>
<evidence type="ECO:0000313" key="1">
    <source>
        <dbReference type="EMBL" id="ADP84561.1"/>
    </source>
</evidence>
<reference evidence="1 2" key="1">
    <citation type="submission" date="2010-10" db="EMBL/GenBank/DDBJ databases">
        <title>Complete sequence of Frankia sp. EuI1c.</title>
        <authorList>
            <consortium name="US DOE Joint Genome Institute"/>
            <person name="Lucas S."/>
            <person name="Copeland A."/>
            <person name="Lapidus A."/>
            <person name="Cheng J.-F."/>
            <person name="Bruce D."/>
            <person name="Goodwin L."/>
            <person name="Pitluck S."/>
            <person name="Chertkov O."/>
            <person name="Detter J.C."/>
            <person name="Han C."/>
            <person name="Tapia R."/>
            <person name="Land M."/>
            <person name="Hauser L."/>
            <person name="Jeffries C."/>
            <person name="Kyrpides N."/>
            <person name="Ivanova N."/>
            <person name="Mikhailova N."/>
            <person name="Beauchemin N."/>
            <person name="Sen A."/>
            <person name="Sur S.A."/>
            <person name="Gtari M."/>
            <person name="Wall L."/>
            <person name="Tisa L."/>
            <person name="Woyke T."/>
        </authorList>
    </citation>
    <scope>NUCLEOTIDE SEQUENCE [LARGE SCALE GENOMIC DNA]</scope>
    <source>
        <strain evidence="2">DSM 45817 / CECT 9037 / EuI1c</strain>
    </source>
</reference>
<dbReference type="OrthoDB" id="9806511at2"/>
<organism evidence="1 2">
    <name type="scientific">Pseudofrankia inefficax (strain DSM 45817 / CECT 9037 / DDB 130130 / EuI1c)</name>
    <name type="common">Frankia inefficax</name>
    <dbReference type="NCBI Taxonomy" id="298654"/>
    <lineage>
        <taxon>Bacteria</taxon>
        <taxon>Bacillati</taxon>
        <taxon>Actinomycetota</taxon>
        <taxon>Actinomycetes</taxon>
        <taxon>Frankiales</taxon>
        <taxon>Frankiaceae</taxon>
        <taxon>Pseudofrankia</taxon>
    </lineage>
</organism>
<sequence>MSPDLPSADGRAATDRADRYLAQLCGHLSAIHHRHEAGHGGAGLPRIRTVTRSGDAALIEFDRGTCRLEANDDALVLSVDATDADSLRQIKAALTHRLETIGGREGLTLVW</sequence>
<keyword evidence="2" id="KW-1185">Reference proteome</keyword>
<name>E3J9Q8_PSEI1</name>
<accession>E3J9Q8</accession>
<dbReference type="HOGENOM" id="CLU_2154681_0_0_11"/>
<dbReference type="InParanoid" id="E3J9Q8"/>
<dbReference type="eggNOG" id="COG3553">
    <property type="taxonomic scope" value="Bacteria"/>
</dbReference>
<dbReference type="EMBL" id="CP002299">
    <property type="protein sequence ID" value="ADP84561.1"/>
    <property type="molecule type" value="Genomic_DNA"/>
</dbReference>
<dbReference type="AlphaFoldDB" id="E3J9Q8"/>
<dbReference type="Pfam" id="PF09981">
    <property type="entry name" value="DUF2218"/>
    <property type="match status" value="1"/>
</dbReference>
<evidence type="ECO:0000313" key="2">
    <source>
        <dbReference type="Proteomes" id="UP000002484"/>
    </source>
</evidence>
<dbReference type="KEGG" id="fri:FraEuI1c_6587"/>
<dbReference type="Gene3D" id="3.30.310.50">
    <property type="entry name" value="Alpha-D-phosphohexomutase, C-terminal domain"/>
    <property type="match status" value="1"/>
</dbReference>
<dbReference type="RefSeq" id="WP_013427672.1">
    <property type="nucleotide sequence ID" value="NC_014666.1"/>
</dbReference>
<proteinExistence type="predicted"/>